<dbReference type="InterPro" id="IPR058625">
    <property type="entry name" value="MdtA-like_BSH"/>
</dbReference>
<accession>A0A1G4UJJ2</accession>
<evidence type="ECO:0000313" key="5">
    <source>
        <dbReference type="Proteomes" id="UP000198889"/>
    </source>
</evidence>
<dbReference type="GO" id="GO:1990281">
    <property type="term" value="C:efflux pump complex"/>
    <property type="evidence" value="ECO:0007669"/>
    <property type="project" value="TreeGrafter"/>
</dbReference>
<feature type="domain" description="CusB-like beta-barrel" evidence="3">
    <location>
        <begin position="205"/>
        <end position="273"/>
    </location>
</feature>
<dbReference type="FunFam" id="2.40.30.170:FF:000010">
    <property type="entry name" value="Efflux RND transporter periplasmic adaptor subunit"/>
    <property type="match status" value="1"/>
</dbReference>
<dbReference type="SUPFAM" id="SSF111369">
    <property type="entry name" value="HlyD-like secretion proteins"/>
    <property type="match status" value="1"/>
</dbReference>
<dbReference type="RefSeq" id="WP_091443418.1">
    <property type="nucleotide sequence ID" value="NZ_FMTP01000008.1"/>
</dbReference>
<dbReference type="Gene3D" id="2.40.50.100">
    <property type="match status" value="1"/>
</dbReference>
<dbReference type="STRING" id="177413.SAMN05660859_4025"/>
<gene>
    <name evidence="4" type="ORF">SAMN05660859_4025</name>
</gene>
<dbReference type="Gene3D" id="2.40.420.20">
    <property type="match status" value="1"/>
</dbReference>
<dbReference type="InterPro" id="IPR006143">
    <property type="entry name" value="RND_pump_MFP"/>
</dbReference>
<evidence type="ECO:0000259" key="3">
    <source>
        <dbReference type="Pfam" id="PF25954"/>
    </source>
</evidence>
<protein>
    <submittedName>
        <fullName evidence="4">Membrane fusion protein, multidrug efflux system</fullName>
    </submittedName>
</protein>
<dbReference type="AlphaFoldDB" id="A0A1G4UJJ2"/>
<name>A0A1G4UJJ2_9HYPH</name>
<dbReference type="Gene3D" id="2.40.30.170">
    <property type="match status" value="1"/>
</dbReference>
<dbReference type="GO" id="GO:0015562">
    <property type="term" value="F:efflux transmembrane transporter activity"/>
    <property type="evidence" value="ECO:0007669"/>
    <property type="project" value="TreeGrafter"/>
</dbReference>
<evidence type="ECO:0000259" key="2">
    <source>
        <dbReference type="Pfam" id="PF25917"/>
    </source>
</evidence>
<dbReference type="PANTHER" id="PTHR30469:SF11">
    <property type="entry name" value="BLL4320 PROTEIN"/>
    <property type="match status" value="1"/>
</dbReference>
<keyword evidence="5" id="KW-1185">Reference proteome</keyword>
<evidence type="ECO:0000256" key="1">
    <source>
        <dbReference type="ARBA" id="ARBA00009477"/>
    </source>
</evidence>
<evidence type="ECO:0000313" key="4">
    <source>
        <dbReference type="EMBL" id="SCW93846.1"/>
    </source>
</evidence>
<organism evidence="4 5">
    <name type="scientific">Ancylobacter rudongensis</name>
    <dbReference type="NCBI Taxonomy" id="177413"/>
    <lineage>
        <taxon>Bacteria</taxon>
        <taxon>Pseudomonadati</taxon>
        <taxon>Pseudomonadota</taxon>
        <taxon>Alphaproteobacteria</taxon>
        <taxon>Hyphomicrobiales</taxon>
        <taxon>Xanthobacteraceae</taxon>
        <taxon>Ancylobacter</taxon>
    </lineage>
</organism>
<dbReference type="Gene3D" id="1.10.287.470">
    <property type="entry name" value="Helix hairpin bin"/>
    <property type="match status" value="1"/>
</dbReference>
<reference evidence="5" key="1">
    <citation type="submission" date="2016-10" db="EMBL/GenBank/DDBJ databases">
        <authorList>
            <person name="Varghese N."/>
            <person name="Submissions S."/>
        </authorList>
    </citation>
    <scope>NUCLEOTIDE SEQUENCE [LARGE SCALE GENOMIC DNA]</scope>
    <source>
        <strain evidence="5">CGMCC 1.1761</strain>
    </source>
</reference>
<sequence length="370" mass="38783">MSKPRVILWLAVAALAGGAFYIVKERMAPAGAPAHGGAPAQTVAAQTAGMQTWQPTMELVGELRASEGADLSLQVSGIVESLSFESGQTVQAGTPLLQLVAEDQVAKLASLKATAELNAIILKRDIEQLKIKAVSQATVDTDEANLKNSQALVKQQEALVSYYTLKAPFTGRLGIRNVDLGQYLSAGTAIVTLQALDPLFADFFVPQKFFGKLKVGEPVKVTVDGYPGQSFAGAVSAINSKVESGSRNVKVRATLANPDGKLVPGMFAKVALDVGAAERFVTLPQTAIVANPYGSTVFVLEKTPDGKGLVARETFVKLGQARGDFIAVTSGLSEGETVVVAGQIKLRNGTPAVVDNSHIPKVELDPSVSD</sequence>
<dbReference type="Pfam" id="PF25917">
    <property type="entry name" value="BSH_RND"/>
    <property type="match status" value="1"/>
</dbReference>
<dbReference type="Pfam" id="PF25954">
    <property type="entry name" value="Beta-barrel_RND_2"/>
    <property type="match status" value="1"/>
</dbReference>
<proteinExistence type="inferred from homology"/>
<dbReference type="NCBIfam" id="TIGR01730">
    <property type="entry name" value="RND_mfp"/>
    <property type="match status" value="1"/>
</dbReference>
<dbReference type="EMBL" id="FMTP01000008">
    <property type="protein sequence ID" value="SCW93846.1"/>
    <property type="molecule type" value="Genomic_DNA"/>
</dbReference>
<dbReference type="PANTHER" id="PTHR30469">
    <property type="entry name" value="MULTIDRUG RESISTANCE PROTEIN MDTA"/>
    <property type="match status" value="1"/>
</dbReference>
<feature type="domain" description="Multidrug resistance protein MdtA-like barrel-sandwich hybrid" evidence="2">
    <location>
        <begin position="69"/>
        <end position="189"/>
    </location>
</feature>
<dbReference type="InterPro" id="IPR058792">
    <property type="entry name" value="Beta-barrel_RND_2"/>
</dbReference>
<dbReference type="Proteomes" id="UP000198889">
    <property type="component" value="Unassembled WGS sequence"/>
</dbReference>
<comment type="similarity">
    <text evidence="1">Belongs to the membrane fusion protein (MFP) (TC 8.A.1) family.</text>
</comment>